<evidence type="ECO:0000259" key="1">
    <source>
        <dbReference type="Pfam" id="PF00534"/>
    </source>
</evidence>
<evidence type="ECO:0000313" key="3">
    <source>
        <dbReference type="EMBL" id="QXR19469.1"/>
    </source>
</evidence>
<dbReference type="EMBL" id="CP078027">
    <property type="protein sequence ID" value="QXR19469.1"/>
    <property type="molecule type" value="Genomic_DNA"/>
</dbReference>
<dbReference type="RefSeq" id="WP_171431278.1">
    <property type="nucleotide sequence ID" value="NZ_CP078027.1"/>
</dbReference>
<reference evidence="3" key="2">
    <citation type="submission" date="2021-06" db="EMBL/GenBank/DDBJ databases">
        <authorList>
            <person name="Diorio-Toth L."/>
        </authorList>
    </citation>
    <scope>NUCLEOTIDE SEQUENCE</scope>
    <source>
        <strain evidence="3">AV_175</strain>
    </source>
</reference>
<reference evidence="3" key="1">
    <citation type="journal article" date="2019" name="Nat. Commun.">
        <title>Spatiotemporal dynamics of multidrug resistant bacteria on intensive care unit surfaces.</title>
        <authorList>
            <person name="D'Souza A.W."/>
            <person name="Potter R.F."/>
            <person name="Wallace M."/>
            <person name="Shupe A."/>
            <person name="Patel S."/>
            <person name="Sun X."/>
            <person name="Gul D."/>
            <person name="Kwon J.H."/>
            <person name="Andleeb S."/>
            <person name="Burnham C.D."/>
            <person name="Dantas G."/>
        </authorList>
    </citation>
    <scope>NUCLEOTIDE SEQUENCE</scope>
    <source>
        <strain evidence="3">AV_175</strain>
    </source>
</reference>
<gene>
    <name evidence="3" type="ORF">EGK58_000435</name>
</gene>
<dbReference type="InterPro" id="IPR001296">
    <property type="entry name" value="Glyco_trans_1"/>
</dbReference>
<dbReference type="GO" id="GO:0016757">
    <property type="term" value="F:glycosyltransferase activity"/>
    <property type="evidence" value="ECO:0007669"/>
    <property type="project" value="InterPro"/>
</dbReference>
<dbReference type="PANTHER" id="PTHR12526:SF630">
    <property type="entry name" value="GLYCOSYLTRANSFERASE"/>
    <property type="match status" value="1"/>
</dbReference>
<dbReference type="CDD" id="cd03811">
    <property type="entry name" value="GT4_GT28_WabH-like"/>
    <property type="match status" value="1"/>
</dbReference>
<keyword evidence="3" id="KW-0808">Transferase</keyword>
<feature type="domain" description="Glycosyltransferase subfamily 4-like N-terminal" evidence="2">
    <location>
        <begin position="19"/>
        <end position="179"/>
    </location>
</feature>
<name>A0A8F6QUD2_9GAMM</name>
<accession>A0A8F6QUD2</accession>
<dbReference type="GO" id="GO:1901135">
    <property type="term" value="P:carbohydrate derivative metabolic process"/>
    <property type="evidence" value="ECO:0007669"/>
    <property type="project" value="UniProtKB-ARBA"/>
</dbReference>
<sequence>MKGSINTRMAFFAPNLAGGGAERIISILVRYFSELGYTVDLLLSEKKGPYLADIPSSVNIIDFKCEKVLYTLPKLVTYLKKKQPDILFSSQMHVSTIAIWAKYLARVETKVIIRQPTMLSPKYEKKSWSVKFKQHIFLKTSKLAYKIVVTSENMAEEFLSFSKLPKKNIEVIYNPVPLEVIRRKSQDFPKNISFSLDIPIILGVGRLVDVKGFKSLIKAFHIVKKSVPSQLIILGEGPLRNDLEALVKEFNLSEDVHILGFVENPYAYMKLSKVFVLSSLWEGFPNSMVEAMTCGTAIISTNCEGGASEILENGKWGTLVAIGDEQKMASAIIETLKDNKLPDVAKRVNDFSIEAVCKEYIRIFGVD</sequence>
<feature type="domain" description="Glycosyl transferase family 1" evidence="1">
    <location>
        <begin position="193"/>
        <end position="343"/>
    </location>
</feature>
<dbReference type="InterPro" id="IPR028098">
    <property type="entry name" value="Glyco_trans_4-like_N"/>
</dbReference>
<evidence type="ECO:0000259" key="2">
    <source>
        <dbReference type="Pfam" id="PF13439"/>
    </source>
</evidence>
<dbReference type="SUPFAM" id="SSF53756">
    <property type="entry name" value="UDP-Glycosyltransferase/glycogen phosphorylase"/>
    <property type="match status" value="1"/>
</dbReference>
<dbReference type="Pfam" id="PF00534">
    <property type="entry name" value="Glycos_transf_1"/>
    <property type="match status" value="1"/>
</dbReference>
<dbReference type="AlphaFoldDB" id="A0A8F6QUD2"/>
<dbReference type="PANTHER" id="PTHR12526">
    <property type="entry name" value="GLYCOSYLTRANSFERASE"/>
    <property type="match status" value="1"/>
</dbReference>
<organism evidence="3">
    <name type="scientific">Acinetobacter variabilis</name>
    <dbReference type="NCBI Taxonomy" id="70346"/>
    <lineage>
        <taxon>Bacteria</taxon>
        <taxon>Pseudomonadati</taxon>
        <taxon>Pseudomonadota</taxon>
        <taxon>Gammaproteobacteria</taxon>
        <taxon>Moraxellales</taxon>
        <taxon>Moraxellaceae</taxon>
        <taxon>Acinetobacter</taxon>
    </lineage>
</organism>
<protein>
    <submittedName>
        <fullName evidence="3">Glycosyltransferase</fullName>
    </submittedName>
</protein>
<dbReference type="Proteomes" id="UP000280837">
    <property type="component" value="Chromosome"/>
</dbReference>
<proteinExistence type="predicted"/>
<dbReference type="Pfam" id="PF13439">
    <property type="entry name" value="Glyco_transf_4"/>
    <property type="match status" value="1"/>
</dbReference>
<dbReference type="Gene3D" id="3.40.50.2000">
    <property type="entry name" value="Glycogen Phosphorylase B"/>
    <property type="match status" value="2"/>
</dbReference>